<dbReference type="RefSeq" id="WP_330484842.1">
    <property type="nucleotide sequence ID" value="NZ_JAZBJZ010000076.1"/>
</dbReference>
<feature type="repeat" description="TPR" evidence="3">
    <location>
        <begin position="392"/>
        <end position="425"/>
    </location>
</feature>
<gene>
    <name evidence="4" type="ORF">V2H45_16840</name>
</gene>
<reference evidence="4" key="1">
    <citation type="submission" date="2024-01" db="EMBL/GenBank/DDBJ databases">
        <title>Bank of Algae and Cyanobacteria of the Azores (BACA) strain genomes.</title>
        <authorList>
            <person name="Luz R."/>
            <person name="Cordeiro R."/>
            <person name="Fonseca A."/>
            <person name="Goncalves V."/>
        </authorList>
    </citation>
    <scope>NUCLEOTIDE SEQUENCE</scope>
    <source>
        <strain evidence="4">BACA0141</strain>
    </source>
</reference>
<keyword evidence="2 3" id="KW-0802">TPR repeat</keyword>
<evidence type="ECO:0000256" key="1">
    <source>
        <dbReference type="ARBA" id="ARBA00022737"/>
    </source>
</evidence>
<feature type="repeat" description="TPR" evidence="3">
    <location>
        <begin position="426"/>
        <end position="459"/>
    </location>
</feature>
<feature type="repeat" description="TPR" evidence="3">
    <location>
        <begin position="358"/>
        <end position="391"/>
    </location>
</feature>
<comment type="caution">
    <text evidence="4">The sequence shown here is derived from an EMBL/GenBank/DDBJ whole genome shotgun (WGS) entry which is preliminary data.</text>
</comment>
<dbReference type="EMBL" id="JAZBJZ010000076">
    <property type="protein sequence ID" value="MEE3718410.1"/>
    <property type="molecule type" value="Genomic_DNA"/>
</dbReference>
<feature type="repeat" description="TPR" evidence="3">
    <location>
        <begin position="256"/>
        <end position="289"/>
    </location>
</feature>
<keyword evidence="1" id="KW-0677">Repeat</keyword>
<dbReference type="Proteomes" id="UP001333818">
    <property type="component" value="Unassembled WGS sequence"/>
</dbReference>
<dbReference type="InterPro" id="IPR011990">
    <property type="entry name" value="TPR-like_helical_dom_sf"/>
</dbReference>
<dbReference type="Pfam" id="PF13432">
    <property type="entry name" value="TPR_16"/>
    <property type="match status" value="1"/>
</dbReference>
<dbReference type="SUPFAM" id="SSF48452">
    <property type="entry name" value="TPR-like"/>
    <property type="match status" value="1"/>
</dbReference>
<name>A0AAW9Q598_9CYAN</name>
<sequence length="510" mass="58830">MRKAIITWDKDATKDPEIEYQTLLKSLNAKHGFDFVFVRCSPVEAEQIVSRSQRDIEHKNVQVLRLHQPTEDLYTAIANLTSHKHPDLLFVTGIEEFLVGYTQQPNLDVKMRQELDSVPKPLAKLCLLQKKLQQEFDFCFVFLLPLFALKYFVGRLPTFFDESVQVYEFPTDMELRRQEVLRRSLEDRYQNYLIMTPEERDRKFQELQKLIDAQPNKSDRRVELLLEQGGLLAAGRSFAEAIANCDLALEITPSSHLAWYNRGVALDLLGKHQEAITSYNQALSHKDNFHPAHYNLGTSLSMLGCFEEAIAAFNRALNLKPDYHPAFASKGALLNDLGQYEEAISNCDKALAIQPNYIQGWFSRGYALESMGRYVEAIKSYDRALEFKPGDHQLWYWRAKALDSLGEYSEAIASYDRALVIRPDDYYAWNNRGLALSNLDLYEEAIASFDKALEIKPDDHYAWYCRGNAHSALGRLEEAIACYDKAIQIEPEEPEVWQNRRVAFRRLGFN</sequence>
<evidence type="ECO:0000256" key="3">
    <source>
        <dbReference type="PROSITE-ProRule" id="PRU00339"/>
    </source>
</evidence>
<dbReference type="SMART" id="SM00028">
    <property type="entry name" value="TPR"/>
    <property type="match status" value="8"/>
</dbReference>
<proteinExistence type="predicted"/>
<feature type="repeat" description="TPR" evidence="3">
    <location>
        <begin position="460"/>
        <end position="493"/>
    </location>
</feature>
<dbReference type="InterPro" id="IPR019734">
    <property type="entry name" value="TPR_rpt"/>
</dbReference>
<dbReference type="AlphaFoldDB" id="A0AAW9Q598"/>
<dbReference type="PROSITE" id="PS50005">
    <property type="entry name" value="TPR"/>
    <property type="match status" value="7"/>
</dbReference>
<dbReference type="PROSITE" id="PS50293">
    <property type="entry name" value="TPR_REGION"/>
    <property type="match status" value="4"/>
</dbReference>
<organism evidence="4 5">
    <name type="scientific">Tumidithrix elongata BACA0141</name>
    <dbReference type="NCBI Taxonomy" id="2716417"/>
    <lineage>
        <taxon>Bacteria</taxon>
        <taxon>Bacillati</taxon>
        <taxon>Cyanobacteriota</taxon>
        <taxon>Cyanophyceae</taxon>
        <taxon>Pseudanabaenales</taxon>
        <taxon>Pseudanabaenaceae</taxon>
        <taxon>Tumidithrix</taxon>
        <taxon>Tumidithrix elongata</taxon>
    </lineage>
</organism>
<evidence type="ECO:0000256" key="2">
    <source>
        <dbReference type="ARBA" id="ARBA00022803"/>
    </source>
</evidence>
<dbReference type="PANTHER" id="PTHR44943">
    <property type="entry name" value="CELLULOSE SYNTHASE OPERON PROTEIN C"/>
    <property type="match status" value="1"/>
</dbReference>
<feature type="repeat" description="TPR" evidence="3">
    <location>
        <begin position="324"/>
        <end position="357"/>
    </location>
</feature>
<dbReference type="InterPro" id="IPR051685">
    <property type="entry name" value="Ycf3/AcsC/BcsC/TPR_MFPF"/>
</dbReference>
<dbReference type="SUPFAM" id="SSF48439">
    <property type="entry name" value="Protein prenylyltransferase"/>
    <property type="match status" value="1"/>
</dbReference>
<dbReference type="Gene3D" id="1.25.40.10">
    <property type="entry name" value="Tetratricopeptide repeat domain"/>
    <property type="match status" value="4"/>
</dbReference>
<protein>
    <submittedName>
        <fullName evidence="4">Tetratricopeptide repeat protein</fullName>
    </submittedName>
</protein>
<feature type="repeat" description="TPR" evidence="3">
    <location>
        <begin position="290"/>
        <end position="323"/>
    </location>
</feature>
<keyword evidence="5" id="KW-1185">Reference proteome</keyword>
<accession>A0AAW9Q598</accession>
<evidence type="ECO:0000313" key="4">
    <source>
        <dbReference type="EMBL" id="MEE3718410.1"/>
    </source>
</evidence>
<dbReference type="PANTHER" id="PTHR44943:SF8">
    <property type="entry name" value="TPR REPEAT-CONTAINING PROTEIN MJ0263"/>
    <property type="match status" value="1"/>
</dbReference>
<dbReference type="Pfam" id="PF00515">
    <property type="entry name" value="TPR_1"/>
    <property type="match status" value="5"/>
</dbReference>
<evidence type="ECO:0000313" key="5">
    <source>
        <dbReference type="Proteomes" id="UP001333818"/>
    </source>
</evidence>